<keyword evidence="1" id="KW-0812">Transmembrane</keyword>
<feature type="transmembrane region" description="Helical" evidence="1">
    <location>
        <begin position="6"/>
        <end position="26"/>
    </location>
</feature>
<sequence>LFNFYHFLFLCYKLYVLLIVIINKTFKRGYFLTKSTFGLNAVLIIANPITQTEFELLN</sequence>
<evidence type="ECO:0000256" key="1">
    <source>
        <dbReference type="SAM" id="Phobius"/>
    </source>
</evidence>
<reference evidence="2" key="1">
    <citation type="submission" date="2017-02" db="UniProtKB">
        <authorList>
            <consortium name="WormBaseParasite"/>
        </authorList>
    </citation>
    <scope>IDENTIFICATION</scope>
</reference>
<organism evidence="2">
    <name type="scientific">Brugia timori</name>
    <dbReference type="NCBI Taxonomy" id="42155"/>
    <lineage>
        <taxon>Eukaryota</taxon>
        <taxon>Metazoa</taxon>
        <taxon>Ecdysozoa</taxon>
        <taxon>Nematoda</taxon>
        <taxon>Chromadorea</taxon>
        <taxon>Rhabditida</taxon>
        <taxon>Spirurina</taxon>
        <taxon>Spiruromorpha</taxon>
        <taxon>Filarioidea</taxon>
        <taxon>Onchocercidae</taxon>
        <taxon>Brugia</taxon>
    </lineage>
</organism>
<accession>A0A0R3QBY9</accession>
<name>A0A0R3QBY9_9BILA</name>
<dbReference type="WBParaSite" id="BTMF_0000386701-mRNA-1">
    <property type="protein sequence ID" value="BTMF_0000386701-mRNA-1"/>
    <property type="gene ID" value="BTMF_0000386701"/>
</dbReference>
<dbReference type="AlphaFoldDB" id="A0A0R3QBY9"/>
<protein>
    <submittedName>
        <fullName evidence="2">Ovule protein</fullName>
    </submittedName>
</protein>
<evidence type="ECO:0000313" key="2">
    <source>
        <dbReference type="WBParaSite" id="BTMF_0000386701-mRNA-1"/>
    </source>
</evidence>
<keyword evidence="1" id="KW-0472">Membrane</keyword>
<proteinExistence type="predicted"/>
<keyword evidence="1" id="KW-1133">Transmembrane helix</keyword>